<dbReference type="GO" id="GO:0008741">
    <property type="term" value="F:ribulokinase activity"/>
    <property type="evidence" value="ECO:0007669"/>
    <property type="project" value="UniProtKB-UniRule"/>
</dbReference>
<dbReference type="InterPro" id="IPR005929">
    <property type="entry name" value="Ribulokinase"/>
</dbReference>
<dbReference type="NCBIfam" id="NF003154">
    <property type="entry name" value="PRK04123.1"/>
    <property type="match status" value="1"/>
</dbReference>
<gene>
    <name evidence="11" type="ORF">HNQ65_005035</name>
</gene>
<dbReference type="EC" id="2.7.1.16" evidence="7 8"/>
<feature type="domain" description="Carbohydrate kinase FGGY N-terminal" evidence="9">
    <location>
        <begin position="4"/>
        <end position="285"/>
    </location>
</feature>
<dbReference type="SUPFAM" id="SSF53067">
    <property type="entry name" value="Actin-like ATPase domain"/>
    <property type="match status" value="2"/>
</dbReference>
<dbReference type="InterPro" id="IPR018484">
    <property type="entry name" value="FGGY_N"/>
</dbReference>
<evidence type="ECO:0000256" key="3">
    <source>
        <dbReference type="ARBA" id="ARBA00022777"/>
    </source>
</evidence>
<organism evidence="11 12">
    <name type="scientific">Prosthecobacter vanneervenii</name>
    <dbReference type="NCBI Taxonomy" id="48466"/>
    <lineage>
        <taxon>Bacteria</taxon>
        <taxon>Pseudomonadati</taxon>
        <taxon>Verrucomicrobiota</taxon>
        <taxon>Verrucomicrobiia</taxon>
        <taxon>Verrucomicrobiales</taxon>
        <taxon>Verrucomicrobiaceae</taxon>
        <taxon>Prosthecobacter</taxon>
    </lineage>
</organism>
<keyword evidence="3 8" id="KW-0418">Kinase</keyword>
<dbReference type="AlphaFoldDB" id="A0A7W7YG04"/>
<dbReference type="RefSeq" id="WP_184344217.1">
    <property type="nucleotide sequence ID" value="NZ_JACHIG010000017.1"/>
</dbReference>
<comment type="catalytic activity">
    <reaction evidence="8">
        <text>L-ribulose + ATP = L-ribulose 5-phosphate + ADP + H(+)</text>
        <dbReference type="Rhea" id="RHEA:22072"/>
        <dbReference type="ChEBI" id="CHEBI:15378"/>
        <dbReference type="ChEBI" id="CHEBI:16880"/>
        <dbReference type="ChEBI" id="CHEBI:30616"/>
        <dbReference type="ChEBI" id="CHEBI:58226"/>
        <dbReference type="ChEBI" id="CHEBI:456216"/>
        <dbReference type="EC" id="2.7.1.16"/>
    </reaction>
</comment>
<accession>A0A7W7YG04</accession>
<evidence type="ECO:0000256" key="7">
    <source>
        <dbReference type="NCBIfam" id="TIGR01234"/>
    </source>
</evidence>
<dbReference type="Pfam" id="PF00370">
    <property type="entry name" value="FGGY_N"/>
    <property type="match status" value="1"/>
</dbReference>
<evidence type="ECO:0000256" key="4">
    <source>
        <dbReference type="ARBA" id="ARBA00022840"/>
    </source>
</evidence>
<dbReference type="PIRSF" id="PIRSF000538">
    <property type="entry name" value="GlpK"/>
    <property type="match status" value="1"/>
</dbReference>
<comment type="caution">
    <text evidence="11">The sequence shown here is derived from an EMBL/GenBank/DDBJ whole genome shotgun (WGS) entry which is preliminary data.</text>
</comment>
<evidence type="ECO:0000256" key="5">
    <source>
        <dbReference type="ARBA" id="ARBA00022935"/>
    </source>
</evidence>
<proteinExistence type="inferred from homology"/>
<dbReference type="PANTHER" id="PTHR43435:SF4">
    <property type="entry name" value="FGGY CARBOHYDRATE KINASE DOMAIN-CONTAINING PROTEIN"/>
    <property type="match status" value="1"/>
</dbReference>
<dbReference type="PANTHER" id="PTHR43435">
    <property type="entry name" value="RIBULOKINASE"/>
    <property type="match status" value="1"/>
</dbReference>
<keyword evidence="6 8" id="KW-0119">Carbohydrate metabolism</keyword>
<evidence type="ECO:0000256" key="6">
    <source>
        <dbReference type="ARBA" id="ARBA00023277"/>
    </source>
</evidence>
<keyword evidence="4" id="KW-0067">ATP-binding</keyword>
<keyword evidence="1 8" id="KW-0808">Transferase</keyword>
<dbReference type="Proteomes" id="UP000590740">
    <property type="component" value="Unassembled WGS sequence"/>
</dbReference>
<keyword evidence="2" id="KW-0547">Nucleotide-binding</keyword>
<dbReference type="GO" id="GO:0019569">
    <property type="term" value="P:L-arabinose catabolic process to D-xylulose 5-phosphate"/>
    <property type="evidence" value="ECO:0007669"/>
    <property type="project" value="UniProtKB-UniPathway"/>
</dbReference>
<dbReference type="UniPathway" id="UPA00145">
    <property type="reaction ID" value="UER00566"/>
</dbReference>
<comment type="pathway">
    <text evidence="8">Carbohydrate degradation; L-arabinose degradation via L-ribulose; D-xylulose 5-phosphate from L-arabinose (bacterial route): step 2/3.</text>
</comment>
<dbReference type="NCBIfam" id="TIGR01234">
    <property type="entry name" value="L-ribulokinase"/>
    <property type="match status" value="1"/>
</dbReference>
<evidence type="ECO:0000313" key="12">
    <source>
        <dbReference type="Proteomes" id="UP000590740"/>
    </source>
</evidence>
<dbReference type="Gene3D" id="3.30.420.40">
    <property type="match status" value="1"/>
</dbReference>
<evidence type="ECO:0000259" key="10">
    <source>
        <dbReference type="Pfam" id="PF02782"/>
    </source>
</evidence>
<keyword evidence="5 8" id="KW-0054">Arabinose catabolism</keyword>
<keyword evidence="12" id="KW-1185">Reference proteome</keyword>
<dbReference type="GO" id="GO:0005524">
    <property type="term" value="F:ATP binding"/>
    <property type="evidence" value="ECO:0007669"/>
    <property type="project" value="UniProtKB-UniRule"/>
</dbReference>
<reference evidence="11 12" key="1">
    <citation type="submission" date="2020-08" db="EMBL/GenBank/DDBJ databases">
        <title>Genomic Encyclopedia of Type Strains, Phase IV (KMG-IV): sequencing the most valuable type-strain genomes for metagenomic binning, comparative biology and taxonomic classification.</title>
        <authorList>
            <person name="Goeker M."/>
        </authorList>
    </citation>
    <scope>NUCLEOTIDE SEQUENCE [LARGE SCALE GENOMIC DNA]</scope>
    <source>
        <strain evidence="11 12">DSM 12252</strain>
    </source>
</reference>
<comment type="similarity">
    <text evidence="8">Belongs to the ribulokinase family.</text>
</comment>
<dbReference type="InterPro" id="IPR018485">
    <property type="entry name" value="FGGY_C"/>
</dbReference>
<evidence type="ECO:0000259" key="9">
    <source>
        <dbReference type="Pfam" id="PF00370"/>
    </source>
</evidence>
<dbReference type="Gene3D" id="1.20.58.2240">
    <property type="match status" value="1"/>
</dbReference>
<name>A0A7W7YG04_9BACT</name>
<dbReference type="InterPro" id="IPR000577">
    <property type="entry name" value="Carb_kinase_FGGY"/>
</dbReference>
<protein>
    <recommendedName>
        <fullName evidence="7 8">Ribulokinase</fullName>
        <ecNumber evidence="7 8">2.7.1.16</ecNumber>
    </recommendedName>
</protein>
<evidence type="ECO:0000256" key="1">
    <source>
        <dbReference type="ARBA" id="ARBA00022679"/>
    </source>
</evidence>
<dbReference type="Pfam" id="PF02782">
    <property type="entry name" value="FGGY_C"/>
    <property type="match status" value="1"/>
</dbReference>
<evidence type="ECO:0000256" key="8">
    <source>
        <dbReference type="RuleBase" id="RU003455"/>
    </source>
</evidence>
<dbReference type="GO" id="GO:0005737">
    <property type="term" value="C:cytoplasm"/>
    <property type="evidence" value="ECO:0007669"/>
    <property type="project" value="TreeGrafter"/>
</dbReference>
<dbReference type="CDD" id="cd07781">
    <property type="entry name" value="ASKHA_NBD_FGGY_L-RBK"/>
    <property type="match status" value="1"/>
</dbReference>
<evidence type="ECO:0000313" key="11">
    <source>
        <dbReference type="EMBL" id="MBB5035424.1"/>
    </source>
</evidence>
<dbReference type="InterPro" id="IPR043129">
    <property type="entry name" value="ATPase_NBD"/>
</dbReference>
<feature type="domain" description="Carbohydrate kinase FGGY C-terminal" evidence="10">
    <location>
        <begin position="295"/>
        <end position="491"/>
    </location>
</feature>
<evidence type="ECO:0000256" key="2">
    <source>
        <dbReference type="ARBA" id="ARBA00022741"/>
    </source>
</evidence>
<dbReference type="GO" id="GO:0019150">
    <property type="term" value="F:D-ribulokinase activity"/>
    <property type="evidence" value="ECO:0007669"/>
    <property type="project" value="TreeGrafter"/>
</dbReference>
<dbReference type="EMBL" id="JACHIG010000017">
    <property type="protein sequence ID" value="MBB5035424.1"/>
    <property type="molecule type" value="Genomic_DNA"/>
</dbReference>
<sequence length="559" mass="60078">MKRYSLGIDYGTNSCRSLLIDLDNGAEVGSTVFNYPSGEMGILLDEKNPHVARQNPQDYLDGLEAVTRGALQQAREKVPGFDAAQVVGIGIDTTGSTPIPVNKEGTPLGLLPEFKNNLNAMVWLWKDHTGYAEAAEITKLAHEMRPNIIAKCGGIYSSEWWWSKILRLRRADPAVFAAAYSFVEHCDWIPAVLTGNTDPLTLKRGVCSAGHKAMYSAEWGGLPDKEFLAKLDPALADLRDRLYEVAHTADVKAGDLCAEWAQRLGLKAGIAVSVGAFDAHMGAVGAGIKEGTLVKILGTSTCDLMIAPTSKPLADVPGVCGIVNGSVLPGYYGIEAGQSAVGDIFLWFVNHLVPDSYGASVGEKFVNMEKAMAGQKPGATGLLALDWNNGNRTILVDVRLTGLLLGQTLHTEAHEIYRAYIEATAFGALTIIKRVEEYGVKVEEVINTGGLSIKNATLMQCYADIIGKPMKVSQSEQTCALGAAIFGAAAAGAGEVGALQAKVTATREKVYYPIPENQAVYAELYALYRTLHDAFGTAEWSGKINHVMKDLLDIRARQS</sequence>